<dbReference type="PANTHER" id="PTHR22942:SF66">
    <property type="entry name" value="RE19845P"/>
    <property type="match status" value="1"/>
</dbReference>
<dbReference type="OrthoDB" id="1861185at2759"/>
<dbReference type="GO" id="GO:0000730">
    <property type="term" value="P:DNA recombinase assembly"/>
    <property type="evidence" value="ECO:0007669"/>
    <property type="project" value="EnsemblFungi"/>
</dbReference>
<dbReference type="InterPro" id="IPR013632">
    <property type="entry name" value="Rad51_C"/>
</dbReference>
<dbReference type="GO" id="GO:0000150">
    <property type="term" value="F:DNA strand exchange activity"/>
    <property type="evidence" value="ECO:0007669"/>
    <property type="project" value="TreeGrafter"/>
</dbReference>
<dbReference type="GO" id="GO:0005634">
    <property type="term" value="C:nucleus"/>
    <property type="evidence" value="ECO:0007669"/>
    <property type="project" value="UniProtKB-SubCell"/>
</dbReference>
<keyword evidence="3" id="KW-0227">DNA damage</keyword>
<dbReference type="InterPro" id="IPR016467">
    <property type="entry name" value="DNA_recomb/repair_RecA-like"/>
</dbReference>
<dbReference type="GO" id="GO:0007533">
    <property type="term" value="P:mating type switching"/>
    <property type="evidence" value="ECO:0007669"/>
    <property type="project" value="EnsemblFungi"/>
</dbReference>
<dbReference type="AlphaFoldDB" id="S9PSX6"/>
<organism evidence="8 9">
    <name type="scientific">Schizosaccharomyces octosporus (strain yFS286)</name>
    <name type="common">Fission yeast</name>
    <name type="synonym">Octosporomyces octosporus</name>
    <dbReference type="NCBI Taxonomy" id="483514"/>
    <lineage>
        <taxon>Eukaryota</taxon>
        <taxon>Fungi</taxon>
        <taxon>Dikarya</taxon>
        <taxon>Ascomycota</taxon>
        <taxon>Taphrinomycotina</taxon>
        <taxon>Schizosaccharomycetes</taxon>
        <taxon>Schizosaccharomycetales</taxon>
        <taxon>Schizosaccharomycetaceae</taxon>
        <taxon>Schizosaccharomyces</taxon>
    </lineage>
</organism>
<dbReference type="PANTHER" id="PTHR22942">
    <property type="entry name" value="RECA/RAD51/RADA DNA STRAND-PAIRING FAMILY MEMBER"/>
    <property type="match status" value="1"/>
</dbReference>
<dbReference type="InterPro" id="IPR020588">
    <property type="entry name" value="RecA_ATP-bd"/>
</dbReference>
<dbReference type="eggNOG" id="KOG1564">
    <property type="taxonomic scope" value="Eukaryota"/>
</dbReference>
<evidence type="ECO:0000256" key="5">
    <source>
        <dbReference type="ARBA" id="ARBA00023204"/>
    </source>
</evidence>
<evidence type="ECO:0000313" key="9">
    <source>
        <dbReference type="Proteomes" id="UP000016088"/>
    </source>
</evidence>
<dbReference type="PIRSF" id="PIRSF005856">
    <property type="entry name" value="Rad51"/>
    <property type="match status" value="1"/>
</dbReference>
<sequence length="365" mass="40849">MDISNYVANFHFDEKHAAAFENADVSTIDLLTIDVEDLEKRTNCKKDELIQIIQQVTLLLRPKRKVASQIKQSFLTTGDLVLDQKLGGGIPVGQLTEVCGESGSGKSQLCMQLCIMAQLPRAFGGLNKAAVFISTESGLETKRLFELAKYIPDRFPEAEEGDVFIRNPGDRVYTILCPDLESQEHIIQYQLPILFQRESIGLVVLDSVAANYRAELKYNRSKSHYTDLNNIAIRGNQLGKLASILRDLSRQYEAAVVIANQVSDRLTRDYDAIGLFSLDYQSQWFNGWDDLDPNPKIPSLGLVWTNNVNTRLALIKRADSATVKARRILRVVYSPNAARIDVPVLIGSMGIFVPKEEKDASNPLF</sequence>
<accession>S9PSX6</accession>
<dbReference type="GO" id="GO:0042148">
    <property type="term" value="P:DNA strand invasion"/>
    <property type="evidence" value="ECO:0007669"/>
    <property type="project" value="TreeGrafter"/>
</dbReference>
<proteinExistence type="predicted"/>
<feature type="domain" description="RecA family profile 1" evidence="7">
    <location>
        <begin position="71"/>
        <end position="262"/>
    </location>
</feature>
<dbReference type="OMA" id="WANQVTV"/>
<dbReference type="GO" id="GO:0003690">
    <property type="term" value="F:double-stranded DNA binding"/>
    <property type="evidence" value="ECO:0007669"/>
    <property type="project" value="TreeGrafter"/>
</dbReference>
<dbReference type="VEuPathDB" id="FungiDB:SOCG_04373"/>
<dbReference type="EMBL" id="KE503208">
    <property type="protein sequence ID" value="EPX70583.1"/>
    <property type="molecule type" value="Genomic_DNA"/>
</dbReference>
<dbReference type="GO" id="GO:0006312">
    <property type="term" value="P:mitotic recombination"/>
    <property type="evidence" value="ECO:0007669"/>
    <property type="project" value="TreeGrafter"/>
</dbReference>
<dbReference type="InterPro" id="IPR027417">
    <property type="entry name" value="P-loop_NTPase"/>
</dbReference>
<dbReference type="RefSeq" id="XP_013020669.1">
    <property type="nucleotide sequence ID" value="XM_013165215.1"/>
</dbReference>
<dbReference type="GO" id="GO:0007131">
    <property type="term" value="P:reciprocal meiotic recombination"/>
    <property type="evidence" value="ECO:0007669"/>
    <property type="project" value="EnsemblFungi"/>
</dbReference>
<keyword evidence="9" id="KW-1185">Reference proteome</keyword>
<dbReference type="PROSITE" id="PS50162">
    <property type="entry name" value="RECA_2"/>
    <property type="match status" value="1"/>
</dbReference>
<evidence type="ECO:0000313" key="8">
    <source>
        <dbReference type="EMBL" id="EPX70583.1"/>
    </source>
</evidence>
<dbReference type="Pfam" id="PF08423">
    <property type="entry name" value="Rad51"/>
    <property type="match status" value="1"/>
</dbReference>
<evidence type="ECO:0000256" key="1">
    <source>
        <dbReference type="ARBA" id="ARBA00004123"/>
    </source>
</evidence>
<dbReference type="GeneID" id="25033337"/>
<evidence type="ECO:0000256" key="6">
    <source>
        <dbReference type="ARBA" id="ARBA00023242"/>
    </source>
</evidence>
<comment type="subcellular location">
    <subcellularLocation>
        <location evidence="1">Nucleus</location>
    </subcellularLocation>
</comment>
<dbReference type="SUPFAM" id="SSF52540">
    <property type="entry name" value="P-loop containing nucleoside triphosphate hydrolases"/>
    <property type="match status" value="1"/>
</dbReference>
<dbReference type="Gene3D" id="3.40.50.300">
    <property type="entry name" value="P-loop containing nucleotide triphosphate hydrolases"/>
    <property type="match status" value="1"/>
</dbReference>
<dbReference type="GO" id="GO:0003697">
    <property type="term" value="F:single-stranded DNA binding"/>
    <property type="evidence" value="ECO:0007669"/>
    <property type="project" value="TreeGrafter"/>
</dbReference>
<evidence type="ECO:0000256" key="4">
    <source>
        <dbReference type="ARBA" id="ARBA00022840"/>
    </source>
</evidence>
<dbReference type="Proteomes" id="UP000016088">
    <property type="component" value="Unassembled WGS sequence"/>
</dbReference>
<gene>
    <name evidence="8" type="ORF">SOCG_04373</name>
</gene>
<dbReference type="GO" id="GO:0035861">
    <property type="term" value="C:site of double-strand break"/>
    <property type="evidence" value="ECO:0007669"/>
    <property type="project" value="EnsemblFungi"/>
</dbReference>
<keyword evidence="4" id="KW-0067">ATP-binding</keyword>
<evidence type="ECO:0000256" key="3">
    <source>
        <dbReference type="ARBA" id="ARBA00022763"/>
    </source>
</evidence>
<dbReference type="InterPro" id="IPR047348">
    <property type="entry name" value="XRCC3-like_C"/>
</dbReference>
<evidence type="ECO:0000259" key="7">
    <source>
        <dbReference type="PROSITE" id="PS50162"/>
    </source>
</evidence>
<dbReference type="CDD" id="cd19491">
    <property type="entry name" value="XRCC3"/>
    <property type="match status" value="1"/>
</dbReference>
<protein>
    <submittedName>
        <fullName evidence="8">RecA family ATPase Rhp57</fullName>
    </submittedName>
</protein>
<keyword evidence="2" id="KW-0547">Nucleotide-binding</keyword>
<dbReference type="GO" id="GO:0005524">
    <property type="term" value="F:ATP binding"/>
    <property type="evidence" value="ECO:0007669"/>
    <property type="project" value="UniProtKB-KW"/>
</dbReference>
<name>S9PSX6_SCHOY</name>
<evidence type="ECO:0000256" key="2">
    <source>
        <dbReference type="ARBA" id="ARBA00022741"/>
    </source>
</evidence>
<dbReference type="GO" id="GO:0140664">
    <property type="term" value="F:ATP-dependent DNA damage sensor activity"/>
    <property type="evidence" value="ECO:0007669"/>
    <property type="project" value="InterPro"/>
</dbReference>
<reference evidence="8 9" key="1">
    <citation type="journal article" date="2011" name="Science">
        <title>Comparative functional genomics of the fission yeasts.</title>
        <authorList>
            <person name="Rhind N."/>
            <person name="Chen Z."/>
            <person name="Yassour M."/>
            <person name="Thompson D.A."/>
            <person name="Haas B.J."/>
            <person name="Habib N."/>
            <person name="Wapinski I."/>
            <person name="Roy S."/>
            <person name="Lin M.F."/>
            <person name="Heiman D.I."/>
            <person name="Young S.K."/>
            <person name="Furuya K."/>
            <person name="Guo Y."/>
            <person name="Pidoux A."/>
            <person name="Chen H.M."/>
            <person name="Robbertse B."/>
            <person name="Goldberg J.M."/>
            <person name="Aoki K."/>
            <person name="Bayne E.H."/>
            <person name="Berlin A.M."/>
            <person name="Desjardins C.A."/>
            <person name="Dobbs E."/>
            <person name="Dukaj L."/>
            <person name="Fan L."/>
            <person name="FitzGerald M.G."/>
            <person name="French C."/>
            <person name="Gujja S."/>
            <person name="Hansen K."/>
            <person name="Keifenheim D."/>
            <person name="Levin J.Z."/>
            <person name="Mosher R.A."/>
            <person name="Mueller C.A."/>
            <person name="Pfiffner J."/>
            <person name="Priest M."/>
            <person name="Russ C."/>
            <person name="Smialowska A."/>
            <person name="Swoboda P."/>
            <person name="Sykes S.M."/>
            <person name="Vaughn M."/>
            <person name="Vengrova S."/>
            <person name="Yoder R."/>
            <person name="Zeng Q."/>
            <person name="Allshire R."/>
            <person name="Baulcombe D."/>
            <person name="Birren B.W."/>
            <person name="Brown W."/>
            <person name="Ekwall K."/>
            <person name="Kellis M."/>
            <person name="Leatherwood J."/>
            <person name="Levin H."/>
            <person name="Margalit H."/>
            <person name="Martienssen R."/>
            <person name="Nieduszynski C.A."/>
            <person name="Spatafora J.W."/>
            <person name="Friedman N."/>
            <person name="Dalgaard J.Z."/>
            <person name="Baumann P."/>
            <person name="Niki H."/>
            <person name="Regev A."/>
            <person name="Nusbaum C."/>
        </authorList>
    </citation>
    <scope>NUCLEOTIDE SEQUENCE [LARGE SCALE GENOMIC DNA]</scope>
    <source>
        <strain evidence="9">yFS286</strain>
    </source>
</reference>
<dbReference type="HOGENOM" id="CLU_013059_0_0_1"/>
<keyword evidence="6" id="KW-0539">Nucleus</keyword>
<keyword evidence="5" id="KW-0234">DNA repair</keyword>